<evidence type="ECO:0000256" key="2">
    <source>
        <dbReference type="SAM" id="Phobius"/>
    </source>
</evidence>
<accession>A0ABR4PA72</accession>
<keyword evidence="2" id="KW-0472">Membrane</keyword>
<dbReference type="EMBL" id="JBFCZG010000007">
    <property type="protein sequence ID" value="KAL3420214.1"/>
    <property type="molecule type" value="Genomic_DNA"/>
</dbReference>
<evidence type="ECO:0000259" key="3">
    <source>
        <dbReference type="Pfam" id="PF18922"/>
    </source>
</evidence>
<dbReference type="InterPro" id="IPR043729">
    <property type="entry name" value="DUF5672"/>
</dbReference>
<evidence type="ECO:0000256" key="1">
    <source>
        <dbReference type="SAM" id="MobiDB-lite"/>
    </source>
</evidence>
<feature type="transmembrane region" description="Helical" evidence="2">
    <location>
        <begin position="20"/>
        <end position="39"/>
    </location>
</feature>
<gene>
    <name evidence="4" type="ORF">PVAG01_08713</name>
</gene>
<reference evidence="4 5" key="1">
    <citation type="submission" date="2024-06" db="EMBL/GenBank/DDBJ databases">
        <title>Complete genome of Phlyctema vagabunda strain 19-DSS-EL-015.</title>
        <authorList>
            <person name="Fiorenzani C."/>
        </authorList>
    </citation>
    <scope>NUCLEOTIDE SEQUENCE [LARGE SCALE GENOMIC DNA]</scope>
    <source>
        <strain evidence="4 5">19-DSS-EL-015</strain>
    </source>
</reference>
<keyword evidence="5" id="KW-1185">Reference proteome</keyword>
<feature type="region of interest" description="Disordered" evidence="1">
    <location>
        <begin position="374"/>
        <end position="410"/>
    </location>
</feature>
<protein>
    <recommendedName>
        <fullName evidence="3">DUF5672 domain-containing protein</fullName>
    </recommendedName>
</protein>
<feature type="domain" description="DUF5672" evidence="3">
    <location>
        <begin position="181"/>
        <end position="322"/>
    </location>
</feature>
<keyword evidence="2" id="KW-0812">Transmembrane</keyword>
<evidence type="ECO:0000313" key="4">
    <source>
        <dbReference type="EMBL" id="KAL3420214.1"/>
    </source>
</evidence>
<organism evidence="4 5">
    <name type="scientific">Phlyctema vagabunda</name>
    <dbReference type="NCBI Taxonomy" id="108571"/>
    <lineage>
        <taxon>Eukaryota</taxon>
        <taxon>Fungi</taxon>
        <taxon>Dikarya</taxon>
        <taxon>Ascomycota</taxon>
        <taxon>Pezizomycotina</taxon>
        <taxon>Leotiomycetes</taxon>
        <taxon>Helotiales</taxon>
        <taxon>Dermateaceae</taxon>
        <taxon>Phlyctema</taxon>
    </lineage>
</organism>
<keyword evidence="2" id="KW-1133">Transmembrane helix</keyword>
<sequence length="410" mass="45890">MFVGDEPFSPSRIPWHHRRVQRSIAFAIFFILVLLALLFRENKLPDLNLDSLKTGLQHYATSHEAGSPAVPLDNNSENQADRGPLYSVPQGGYQDVSTEGQASVGAAPTNGVGKLILDPTKIALLLETRAIPHLPALIGHYISVLPPDWTVRFVGSQISLAMAKYSVSLQHHVKSGKLVLTELPAKYPIDSQEAISATLTDLSFYKDFLAPAEWVLMFQSDSIICSASEHSIDEWVSKKHTWVGAPWHLGNQYGGNGGLSLRHVPPIIKLLEKEKRVAKSEWEDRWLCDRLGLMPEANMPPPSVEKEFSVEGIWTDRPFGYHLRGSGLLLAGEIWGDAKRRQQIFDYCPEIKIVLDMELSATIDEMKKELAELKKEIGKNTPEKEKEKDKDPAKDKPEEKKGEKKDEKTS</sequence>
<evidence type="ECO:0000313" key="5">
    <source>
        <dbReference type="Proteomes" id="UP001629113"/>
    </source>
</evidence>
<name>A0ABR4PA72_9HELO</name>
<dbReference type="Proteomes" id="UP001629113">
    <property type="component" value="Unassembled WGS sequence"/>
</dbReference>
<comment type="caution">
    <text evidence="4">The sequence shown here is derived from an EMBL/GenBank/DDBJ whole genome shotgun (WGS) entry which is preliminary data.</text>
</comment>
<proteinExistence type="predicted"/>
<dbReference type="Pfam" id="PF18922">
    <property type="entry name" value="DUF5672"/>
    <property type="match status" value="1"/>
</dbReference>